<proteinExistence type="predicted"/>
<dbReference type="Proteomes" id="UP000295511">
    <property type="component" value="Unassembled WGS sequence"/>
</dbReference>
<dbReference type="RefSeq" id="WP_133205127.1">
    <property type="nucleotide sequence ID" value="NZ_SMRU01000018.1"/>
</dbReference>
<evidence type="ECO:0000313" key="7">
    <source>
        <dbReference type="Proteomes" id="UP000295511"/>
    </source>
</evidence>
<feature type="domain" description="HTH rpiR-type" evidence="4">
    <location>
        <begin position="11"/>
        <end position="87"/>
    </location>
</feature>
<dbReference type="Pfam" id="PF01380">
    <property type="entry name" value="SIS"/>
    <property type="match status" value="1"/>
</dbReference>
<dbReference type="PANTHER" id="PTHR30514">
    <property type="entry name" value="GLUCOKINASE"/>
    <property type="match status" value="1"/>
</dbReference>
<keyword evidence="1" id="KW-0805">Transcription regulation</keyword>
<keyword evidence="2" id="KW-0238">DNA-binding</keyword>
<dbReference type="Gene3D" id="3.40.50.10490">
    <property type="entry name" value="Glucose-6-phosphate isomerase like protein, domain 1"/>
    <property type="match status" value="1"/>
</dbReference>
<organism evidence="6 7">
    <name type="scientific">Arthrobacter terricola</name>
    <dbReference type="NCBI Taxonomy" id="2547396"/>
    <lineage>
        <taxon>Bacteria</taxon>
        <taxon>Bacillati</taxon>
        <taxon>Actinomycetota</taxon>
        <taxon>Actinomycetes</taxon>
        <taxon>Micrococcales</taxon>
        <taxon>Micrococcaceae</taxon>
        <taxon>Arthrobacter</taxon>
    </lineage>
</organism>
<dbReference type="InterPro" id="IPR046348">
    <property type="entry name" value="SIS_dom_sf"/>
</dbReference>
<accession>A0A4R5KEF6</accession>
<keyword evidence="7" id="KW-1185">Reference proteome</keyword>
<dbReference type="EMBL" id="SMRU01000018">
    <property type="protein sequence ID" value="TDF93623.1"/>
    <property type="molecule type" value="Genomic_DNA"/>
</dbReference>
<dbReference type="AlphaFoldDB" id="A0A4R5KEF6"/>
<gene>
    <name evidence="6" type="ORF">E1809_15410</name>
</gene>
<evidence type="ECO:0000313" key="6">
    <source>
        <dbReference type="EMBL" id="TDF93623.1"/>
    </source>
</evidence>
<dbReference type="CDD" id="cd05013">
    <property type="entry name" value="SIS_RpiR"/>
    <property type="match status" value="1"/>
</dbReference>
<dbReference type="PROSITE" id="PS51071">
    <property type="entry name" value="HTH_RPIR"/>
    <property type="match status" value="1"/>
</dbReference>
<dbReference type="PANTHER" id="PTHR30514:SF1">
    <property type="entry name" value="HTH-TYPE TRANSCRIPTIONAL REGULATOR HEXR-RELATED"/>
    <property type="match status" value="1"/>
</dbReference>
<reference evidence="6 7" key="1">
    <citation type="submission" date="2019-03" db="EMBL/GenBank/DDBJ databases">
        <title>Whole genome sequence of Arthrobacter sp JH1-1.</title>
        <authorList>
            <person name="Trinh H.N."/>
        </authorList>
    </citation>
    <scope>NUCLEOTIDE SEQUENCE [LARGE SCALE GENOMIC DNA]</scope>
    <source>
        <strain evidence="6 7">JH1-1</strain>
    </source>
</reference>
<evidence type="ECO:0000259" key="4">
    <source>
        <dbReference type="PROSITE" id="PS51071"/>
    </source>
</evidence>
<dbReference type="InterPro" id="IPR009057">
    <property type="entry name" value="Homeodomain-like_sf"/>
</dbReference>
<dbReference type="GO" id="GO:0003677">
    <property type="term" value="F:DNA binding"/>
    <property type="evidence" value="ECO:0007669"/>
    <property type="project" value="UniProtKB-KW"/>
</dbReference>
<keyword evidence="3" id="KW-0804">Transcription</keyword>
<dbReference type="PROSITE" id="PS51464">
    <property type="entry name" value="SIS"/>
    <property type="match status" value="1"/>
</dbReference>
<sequence>MTPYKSEPPLGGSRAHIKSMFPSLVRSEQRVAQLCLDSPETVARMSVADLVARTGTSPATIVRACKNMGFDGFQHLRQVLLRDLGAAARDGLHDGEMGATGEPGSSEHLVTGIFSRAAHDIRGSLGSLDFAAFDAAVKAIRTGGRLVVVANGASLFPAQSLALRFLASGVGCEAPSDIVSQHITAKLLSERDVCIAISDSGMNSFTIGSARIAAERKATVIGVTSYAKSELADLATHTLVAGAEFHSWNDQLPIGNIVQMLVLTALHAAVTADSLDVERARSAVFEEVLHMVENPE</sequence>
<evidence type="ECO:0000259" key="5">
    <source>
        <dbReference type="PROSITE" id="PS51464"/>
    </source>
</evidence>
<dbReference type="InterPro" id="IPR001347">
    <property type="entry name" value="SIS_dom"/>
</dbReference>
<dbReference type="SUPFAM" id="SSF46689">
    <property type="entry name" value="Homeodomain-like"/>
    <property type="match status" value="1"/>
</dbReference>
<evidence type="ECO:0000256" key="2">
    <source>
        <dbReference type="ARBA" id="ARBA00023125"/>
    </source>
</evidence>
<dbReference type="Pfam" id="PF01418">
    <property type="entry name" value="HTH_6"/>
    <property type="match status" value="1"/>
</dbReference>
<dbReference type="InterPro" id="IPR047640">
    <property type="entry name" value="RpiR-like"/>
</dbReference>
<feature type="domain" description="SIS" evidence="5">
    <location>
        <begin position="136"/>
        <end position="278"/>
    </location>
</feature>
<comment type="caution">
    <text evidence="6">The sequence shown here is derived from an EMBL/GenBank/DDBJ whole genome shotgun (WGS) entry which is preliminary data.</text>
</comment>
<protein>
    <submittedName>
        <fullName evidence="6">MurR/RpiR family transcriptional regulator</fullName>
    </submittedName>
</protein>
<dbReference type="InterPro" id="IPR000281">
    <property type="entry name" value="HTH_RpiR"/>
</dbReference>
<name>A0A4R5KEF6_9MICC</name>
<evidence type="ECO:0000256" key="1">
    <source>
        <dbReference type="ARBA" id="ARBA00023015"/>
    </source>
</evidence>
<dbReference type="InterPro" id="IPR035472">
    <property type="entry name" value="RpiR-like_SIS"/>
</dbReference>
<dbReference type="SUPFAM" id="SSF53697">
    <property type="entry name" value="SIS domain"/>
    <property type="match status" value="1"/>
</dbReference>
<dbReference type="InterPro" id="IPR036388">
    <property type="entry name" value="WH-like_DNA-bd_sf"/>
</dbReference>
<dbReference type="Gene3D" id="1.10.10.10">
    <property type="entry name" value="Winged helix-like DNA-binding domain superfamily/Winged helix DNA-binding domain"/>
    <property type="match status" value="1"/>
</dbReference>
<dbReference type="OrthoDB" id="370421at2"/>
<dbReference type="GO" id="GO:0097367">
    <property type="term" value="F:carbohydrate derivative binding"/>
    <property type="evidence" value="ECO:0007669"/>
    <property type="project" value="InterPro"/>
</dbReference>
<dbReference type="GO" id="GO:0003700">
    <property type="term" value="F:DNA-binding transcription factor activity"/>
    <property type="evidence" value="ECO:0007669"/>
    <property type="project" value="InterPro"/>
</dbReference>
<evidence type="ECO:0000256" key="3">
    <source>
        <dbReference type="ARBA" id="ARBA00023163"/>
    </source>
</evidence>
<dbReference type="GO" id="GO:1901135">
    <property type="term" value="P:carbohydrate derivative metabolic process"/>
    <property type="evidence" value="ECO:0007669"/>
    <property type="project" value="InterPro"/>
</dbReference>